<proteinExistence type="predicted"/>
<reference evidence="2 3" key="1">
    <citation type="submission" date="2019-09" db="EMBL/GenBank/DDBJ databases">
        <title>A chromosome-level genome assembly of the Chinese tupelo Nyssa sinensis.</title>
        <authorList>
            <person name="Yang X."/>
            <person name="Kang M."/>
            <person name="Yang Y."/>
            <person name="Xiong H."/>
            <person name="Wang M."/>
            <person name="Zhang Z."/>
            <person name="Wang Z."/>
            <person name="Wu H."/>
            <person name="Ma T."/>
            <person name="Liu J."/>
            <person name="Xi Z."/>
        </authorList>
    </citation>
    <scope>NUCLEOTIDE SEQUENCE [LARGE SCALE GENOMIC DNA]</scope>
    <source>
        <strain evidence="2">J267</strain>
        <tissue evidence="2">Leaf</tissue>
    </source>
</reference>
<accession>A0A5J4ZYQ1</accession>
<feature type="region of interest" description="Disordered" evidence="1">
    <location>
        <begin position="43"/>
        <end position="77"/>
    </location>
</feature>
<name>A0A5J4ZYQ1_9ASTE</name>
<gene>
    <name evidence="2" type="ORF">F0562_010376</name>
</gene>
<feature type="compositionally biased region" description="Low complexity" evidence="1">
    <location>
        <begin position="46"/>
        <end position="62"/>
    </location>
</feature>
<sequence length="107" mass="11689">MEVKSEKATIHFGAGTKRNHITAHQEALKKEIERLRQVYHQQSLKNNTAATSAPAPSTSANTGCTDKEQLLISGPGDRLPVARFKSIMKGLKSHNTLGKVGSPWQIN</sequence>
<protein>
    <submittedName>
        <fullName evidence="2">Uncharacterized protein</fullName>
    </submittedName>
</protein>
<evidence type="ECO:0000313" key="2">
    <source>
        <dbReference type="EMBL" id="KAA8523953.1"/>
    </source>
</evidence>
<organism evidence="2 3">
    <name type="scientific">Nyssa sinensis</name>
    <dbReference type="NCBI Taxonomy" id="561372"/>
    <lineage>
        <taxon>Eukaryota</taxon>
        <taxon>Viridiplantae</taxon>
        <taxon>Streptophyta</taxon>
        <taxon>Embryophyta</taxon>
        <taxon>Tracheophyta</taxon>
        <taxon>Spermatophyta</taxon>
        <taxon>Magnoliopsida</taxon>
        <taxon>eudicotyledons</taxon>
        <taxon>Gunneridae</taxon>
        <taxon>Pentapetalae</taxon>
        <taxon>asterids</taxon>
        <taxon>Cornales</taxon>
        <taxon>Nyssaceae</taxon>
        <taxon>Nyssa</taxon>
    </lineage>
</organism>
<dbReference type="EMBL" id="CM018047">
    <property type="protein sequence ID" value="KAA8523953.1"/>
    <property type="molecule type" value="Genomic_DNA"/>
</dbReference>
<dbReference type="Proteomes" id="UP000325577">
    <property type="component" value="Linkage Group LG4"/>
</dbReference>
<keyword evidence="3" id="KW-1185">Reference proteome</keyword>
<dbReference type="AlphaFoldDB" id="A0A5J4ZYQ1"/>
<evidence type="ECO:0000256" key="1">
    <source>
        <dbReference type="SAM" id="MobiDB-lite"/>
    </source>
</evidence>
<evidence type="ECO:0000313" key="3">
    <source>
        <dbReference type="Proteomes" id="UP000325577"/>
    </source>
</evidence>